<evidence type="ECO:0000256" key="1">
    <source>
        <dbReference type="SAM" id="MobiDB-lite"/>
    </source>
</evidence>
<accession>A0A381R1F6</accession>
<dbReference type="EMBL" id="UINC01001551">
    <property type="protein sequence ID" value="SUZ83463.1"/>
    <property type="molecule type" value="Genomic_DNA"/>
</dbReference>
<proteinExistence type="predicted"/>
<protein>
    <submittedName>
        <fullName evidence="2">Uncharacterized protein</fullName>
    </submittedName>
</protein>
<gene>
    <name evidence="2" type="ORF">METZ01_LOCUS36317</name>
</gene>
<dbReference type="AlphaFoldDB" id="A0A381R1F6"/>
<reference evidence="2" key="1">
    <citation type="submission" date="2018-05" db="EMBL/GenBank/DDBJ databases">
        <authorList>
            <person name="Lanie J.A."/>
            <person name="Ng W.-L."/>
            <person name="Kazmierczak K.M."/>
            <person name="Andrzejewski T.M."/>
            <person name="Davidsen T.M."/>
            <person name="Wayne K.J."/>
            <person name="Tettelin H."/>
            <person name="Glass J.I."/>
            <person name="Rusch D."/>
            <person name="Podicherti R."/>
            <person name="Tsui H.-C.T."/>
            <person name="Winkler M.E."/>
        </authorList>
    </citation>
    <scope>NUCLEOTIDE SEQUENCE</scope>
</reference>
<evidence type="ECO:0000313" key="2">
    <source>
        <dbReference type="EMBL" id="SUZ83463.1"/>
    </source>
</evidence>
<feature type="region of interest" description="Disordered" evidence="1">
    <location>
        <begin position="1"/>
        <end position="29"/>
    </location>
</feature>
<name>A0A381R1F6_9ZZZZ</name>
<sequence length="61" mass="7009">MELQIGAEDFKQSETASEAAPGRKRPKIRRPARHLNSALAATRFNEEQWWAKKETVTYHLG</sequence>
<organism evidence="2">
    <name type="scientific">marine metagenome</name>
    <dbReference type="NCBI Taxonomy" id="408172"/>
    <lineage>
        <taxon>unclassified sequences</taxon>
        <taxon>metagenomes</taxon>
        <taxon>ecological metagenomes</taxon>
    </lineage>
</organism>